<name>A0ABM6NLH6_PSEO7</name>
<proteinExistence type="predicted"/>
<dbReference type="PROSITE" id="PS50933">
    <property type="entry name" value="CHRD"/>
    <property type="match status" value="1"/>
</dbReference>
<dbReference type="InterPro" id="IPR010895">
    <property type="entry name" value="CHRD"/>
</dbReference>
<dbReference type="SMART" id="SM00754">
    <property type="entry name" value="CHRD"/>
    <property type="match status" value="1"/>
</dbReference>
<gene>
    <name evidence="2" type="ORF">PPIS_b0761</name>
</gene>
<organism evidence="2 3">
    <name type="scientific">Pseudoalteromonas piscicida</name>
    <dbReference type="NCBI Taxonomy" id="43662"/>
    <lineage>
        <taxon>Bacteria</taxon>
        <taxon>Pseudomonadati</taxon>
        <taxon>Pseudomonadota</taxon>
        <taxon>Gammaproteobacteria</taxon>
        <taxon>Alteromonadales</taxon>
        <taxon>Pseudoalteromonadaceae</taxon>
        <taxon>Pseudoalteromonas</taxon>
    </lineage>
</organism>
<dbReference type="EMBL" id="CP011925">
    <property type="protein sequence ID" value="ATD09858.1"/>
    <property type="molecule type" value="Genomic_DNA"/>
</dbReference>
<sequence length="198" mass="20602">MGVEDATAAHIHTGRIGMNGDVLVGLEQSTDDMNVWMTPDNTMINAEIFAVLASGGHYVNVHTPANVSGELRGQILTDNYTLVAFPLSGEQEVPAVTTTATGSGYALVNRNGFNLELQVLTSGVADATAAHIHTGIAGENGPVLLTLMQDSSDANRWMAPANAALTAEIFAILAGGGHYVNVHTPANPSGELRGQIVN</sequence>
<dbReference type="Proteomes" id="UP000016521">
    <property type="component" value="Chromosome II"/>
</dbReference>
<feature type="domain" description="CHRD" evidence="1">
    <location>
        <begin position="79"/>
        <end position="198"/>
    </location>
</feature>
<dbReference type="Pfam" id="PF07452">
    <property type="entry name" value="CHRD"/>
    <property type="match status" value="2"/>
</dbReference>
<protein>
    <recommendedName>
        <fullName evidence="1">CHRD domain-containing protein</fullName>
    </recommendedName>
</protein>
<keyword evidence="3" id="KW-1185">Reference proteome</keyword>
<evidence type="ECO:0000313" key="2">
    <source>
        <dbReference type="EMBL" id="ATD09858.1"/>
    </source>
</evidence>
<accession>A0ABM6NLH6</accession>
<evidence type="ECO:0000259" key="1">
    <source>
        <dbReference type="PROSITE" id="PS50933"/>
    </source>
</evidence>
<evidence type="ECO:0000313" key="3">
    <source>
        <dbReference type="Proteomes" id="UP000016521"/>
    </source>
</evidence>
<reference evidence="2 3" key="1">
    <citation type="submission" date="2015-06" db="EMBL/GenBank/DDBJ databases">
        <authorList>
            <person name="Xie B.-B."/>
            <person name="Rong J.-C."/>
            <person name="Qin Q.-L."/>
            <person name="Zhang Y.-Z."/>
        </authorList>
    </citation>
    <scope>NUCLEOTIDE SEQUENCE [LARGE SCALE GENOMIC DNA]</scope>
    <source>
        <strain evidence="2 3">JCM 20779</strain>
    </source>
</reference>